<feature type="transmembrane region" description="Helical" evidence="8">
    <location>
        <begin position="198"/>
        <end position="217"/>
    </location>
</feature>
<gene>
    <name evidence="10" type="primary">xrtA</name>
    <name evidence="10" type="ORF">ACFQ4M_05030</name>
</gene>
<evidence type="ECO:0000256" key="4">
    <source>
        <dbReference type="ARBA" id="ARBA00022692"/>
    </source>
</evidence>
<dbReference type="InterPro" id="IPR017540">
    <property type="entry name" value="Exosortase-1"/>
</dbReference>
<evidence type="ECO:0000256" key="6">
    <source>
        <dbReference type="ARBA" id="ARBA00022989"/>
    </source>
</evidence>
<dbReference type="NCBIfam" id="TIGR02602">
    <property type="entry name" value="8TM_EpsH"/>
    <property type="match status" value="1"/>
</dbReference>
<dbReference type="Pfam" id="PF11984">
    <property type="entry name" value="DUF3485"/>
    <property type="match status" value="1"/>
</dbReference>
<keyword evidence="6 8" id="KW-1133">Transmembrane helix</keyword>
<protein>
    <submittedName>
        <fullName evidence="10">Exosortase A</fullName>
        <ecNumber evidence="10">3.4.22.-</ecNumber>
    </submittedName>
</protein>
<evidence type="ECO:0000256" key="2">
    <source>
        <dbReference type="ARBA" id="ARBA00022475"/>
    </source>
</evidence>
<keyword evidence="11" id="KW-1185">Reference proteome</keyword>
<keyword evidence="7 8" id="KW-0472">Membrane</keyword>
<proteinExistence type="predicted"/>
<feature type="transmembrane region" description="Helical" evidence="8">
    <location>
        <begin position="262"/>
        <end position="280"/>
    </location>
</feature>
<evidence type="ECO:0000313" key="10">
    <source>
        <dbReference type="EMBL" id="MFD1262938.1"/>
    </source>
</evidence>
<dbReference type="Pfam" id="PF09721">
    <property type="entry name" value="Exosortase_EpsH"/>
    <property type="match status" value="1"/>
</dbReference>
<evidence type="ECO:0000256" key="1">
    <source>
        <dbReference type="ARBA" id="ARBA00004651"/>
    </source>
</evidence>
<keyword evidence="3" id="KW-0645">Protease</keyword>
<name>A0ABW3WDD2_9RHOO</name>
<sequence length="523" mass="57570">MSVTNASHDPGQANAAGDAPARRLHLAVLAVGLLWLLFWYGDTFMAMVHIWDRSETFAHGFVIAPISAWLVWRRRHFIRNLPIEPSLLGVVLGVGAGFAWLLGELASVDAVSQFAVVGMLVAFVWAVMGTAVIRTYAFPIGFLFFMVPFGEFMFPSMMDWTANFIIWAVRASGVPVYAEGYNLVIPSGRWEVVEGCSGVRYLMASVVVGSLFAYLNYTSTRRRLIFVAASIVLPVFANWLRAYGIVMLGHLTDNKLAAGADHLIYGWVFFGIIIMILFWVGSRWQEPEESAPAAPISTPTTAGTARAGRAGWLVAAVVVVSMWNPVLAFIDRQGQHGPVEFAAFSLPATWQPASAASLPEWEPSYSGMRGKLTQTWAGEDGAVGLYVGFYRNQGPGEELINFDNRVLVSKHPVWRRTGESLHSIQIGDRAVPLRGLTMLSNDGRRMMVWYTNWIDGRWTVSPYVAKVYLALSRLTGEGDDSAVVMFSTAYVEGHGETGEARLKAFIEDAGPALQSMLQQTAER</sequence>
<dbReference type="NCBIfam" id="TIGR04178">
    <property type="entry name" value="exo_archaeo"/>
    <property type="match status" value="1"/>
</dbReference>
<feature type="transmembrane region" description="Helical" evidence="8">
    <location>
        <begin position="115"/>
        <end position="148"/>
    </location>
</feature>
<reference evidence="11" key="1">
    <citation type="journal article" date="2019" name="Int. J. Syst. Evol. Microbiol.">
        <title>The Global Catalogue of Microorganisms (GCM) 10K type strain sequencing project: providing services to taxonomists for standard genome sequencing and annotation.</title>
        <authorList>
            <consortium name="The Broad Institute Genomics Platform"/>
            <consortium name="The Broad Institute Genome Sequencing Center for Infectious Disease"/>
            <person name="Wu L."/>
            <person name="Ma J."/>
        </authorList>
    </citation>
    <scope>NUCLEOTIDE SEQUENCE [LARGE SCALE GENOMIC DNA]</scope>
    <source>
        <strain evidence="11">CCUG 48884</strain>
    </source>
</reference>
<keyword evidence="4 8" id="KW-0812">Transmembrane</keyword>
<dbReference type="InterPro" id="IPR013426">
    <property type="entry name" value="EpsH-like"/>
</dbReference>
<feature type="transmembrane region" description="Helical" evidence="8">
    <location>
        <begin position="26"/>
        <end position="51"/>
    </location>
</feature>
<comment type="subcellular location">
    <subcellularLocation>
        <location evidence="1">Cell membrane</location>
        <topology evidence="1">Multi-pass membrane protein</topology>
    </subcellularLocation>
</comment>
<dbReference type="Proteomes" id="UP001597158">
    <property type="component" value="Unassembled WGS sequence"/>
</dbReference>
<comment type="caution">
    <text evidence="10">The sequence shown here is derived from an EMBL/GenBank/DDBJ whole genome shotgun (WGS) entry which is preliminary data.</text>
</comment>
<dbReference type="InterPro" id="IPR019127">
    <property type="entry name" value="Exosortase"/>
</dbReference>
<keyword evidence="5 10" id="KW-0378">Hydrolase</keyword>
<evidence type="ECO:0000256" key="3">
    <source>
        <dbReference type="ARBA" id="ARBA00022670"/>
    </source>
</evidence>
<feature type="transmembrane region" description="Helical" evidence="8">
    <location>
        <begin position="85"/>
        <end position="103"/>
    </location>
</feature>
<evidence type="ECO:0000313" key="11">
    <source>
        <dbReference type="Proteomes" id="UP001597158"/>
    </source>
</evidence>
<evidence type="ECO:0000259" key="9">
    <source>
        <dbReference type="Pfam" id="PF11984"/>
    </source>
</evidence>
<feature type="transmembrane region" description="Helical" evidence="8">
    <location>
        <begin position="224"/>
        <end position="242"/>
    </location>
</feature>
<feature type="transmembrane region" description="Helical" evidence="8">
    <location>
        <begin position="310"/>
        <end position="330"/>
    </location>
</feature>
<evidence type="ECO:0000256" key="8">
    <source>
        <dbReference type="SAM" id="Phobius"/>
    </source>
</evidence>
<dbReference type="EC" id="3.4.22.-" evidence="10"/>
<keyword evidence="2" id="KW-1003">Cell membrane</keyword>
<dbReference type="EMBL" id="JBHTMC010000009">
    <property type="protein sequence ID" value="MFD1262938.1"/>
    <property type="molecule type" value="Genomic_DNA"/>
</dbReference>
<dbReference type="NCBIfam" id="TIGR03109">
    <property type="entry name" value="exosort_XrtA"/>
    <property type="match status" value="1"/>
</dbReference>
<dbReference type="RefSeq" id="WP_232431463.1">
    <property type="nucleotide sequence ID" value="NZ_JARQZE010000011.1"/>
</dbReference>
<dbReference type="GO" id="GO:0016787">
    <property type="term" value="F:hydrolase activity"/>
    <property type="evidence" value="ECO:0007669"/>
    <property type="project" value="UniProtKB-KW"/>
</dbReference>
<dbReference type="InterPro" id="IPR026392">
    <property type="entry name" value="Exo/Archaeosortase_dom"/>
</dbReference>
<feature type="transmembrane region" description="Helical" evidence="8">
    <location>
        <begin position="57"/>
        <end position="73"/>
    </location>
</feature>
<feature type="domain" description="Methanolan biosynthesis EpsI" evidence="9">
    <location>
        <begin position="316"/>
        <end position="514"/>
    </location>
</feature>
<organism evidence="10 11">
    <name type="scientific">Thauera mechernichensis</name>
    <dbReference type="NCBI Taxonomy" id="82788"/>
    <lineage>
        <taxon>Bacteria</taxon>
        <taxon>Pseudomonadati</taxon>
        <taxon>Pseudomonadota</taxon>
        <taxon>Betaproteobacteria</taxon>
        <taxon>Rhodocyclales</taxon>
        <taxon>Zoogloeaceae</taxon>
        <taxon>Thauera</taxon>
    </lineage>
</organism>
<accession>A0ABW3WDD2</accession>
<evidence type="ECO:0000256" key="7">
    <source>
        <dbReference type="ARBA" id="ARBA00023136"/>
    </source>
</evidence>
<evidence type="ECO:0000256" key="5">
    <source>
        <dbReference type="ARBA" id="ARBA00022801"/>
    </source>
</evidence>
<dbReference type="InterPro" id="IPR014263">
    <property type="entry name" value="Methanolan_biosynth_EpsI"/>
</dbReference>
<dbReference type="NCBIfam" id="TIGR02914">
    <property type="entry name" value="EpsI_fam"/>
    <property type="match status" value="1"/>
</dbReference>